<reference evidence="2 3" key="1">
    <citation type="submission" date="2020-04" db="EMBL/GenBank/DDBJ databases">
        <title>Metagenomic profiling of ammonia- and methane-oxidizing microorganisms in a Dutch drinking water treatment plant.</title>
        <authorList>
            <person name="Poghosyan L."/>
            <person name="Leucker S."/>
        </authorList>
    </citation>
    <scope>NUCLEOTIDE SEQUENCE [LARGE SCALE GENOMIC DNA]</scope>
    <source>
        <strain evidence="2">S-RSF-IL-03</strain>
    </source>
</reference>
<gene>
    <name evidence="2" type="ORF">HOP12_09655</name>
</gene>
<keyword evidence="1" id="KW-0472">Membrane</keyword>
<evidence type="ECO:0000313" key="2">
    <source>
        <dbReference type="EMBL" id="NOT34421.1"/>
    </source>
</evidence>
<feature type="transmembrane region" description="Helical" evidence="1">
    <location>
        <begin position="25"/>
        <end position="44"/>
    </location>
</feature>
<protein>
    <submittedName>
        <fullName evidence="2">Uncharacterized protein</fullName>
    </submittedName>
</protein>
<organism evidence="2 3">
    <name type="scientific">Eiseniibacteriota bacterium</name>
    <dbReference type="NCBI Taxonomy" id="2212470"/>
    <lineage>
        <taxon>Bacteria</taxon>
        <taxon>Candidatus Eiseniibacteriota</taxon>
    </lineage>
</organism>
<sequence>MTGAPERFQPLERLVRLLGTMVSRWWVPLLLTLVGLAAIGAGPADELGARLSAPSTLDALAGQPSNRFT</sequence>
<keyword evidence="1" id="KW-0812">Transmembrane</keyword>
<proteinExistence type="predicted"/>
<dbReference type="EMBL" id="JABFRW010000120">
    <property type="protein sequence ID" value="NOT34421.1"/>
    <property type="molecule type" value="Genomic_DNA"/>
</dbReference>
<evidence type="ECO:0000313" key="3">
    <source>
        <dbReference type="Proteomes" id="UP000580839"/>
    </source>
</evidence>
<dbReference type="AlphaFoldDB" id="A0A849SJ10"/>
<name>A0A849SJ10_UNCEI</name>
<keyword evidence="1" id="KW-1133">Transmembrane helix</keyword>
<evidence type="ECO:0000256" key="1">
    <source>
        <dbReference type="SAM" id="Phobius"/>
    </source>
</evidence>
<accession>A0A849SJ10</accession>
<dbReference type="Proteomes" id="UP000580839">
    <property type="component" value="Unassembled WGS sequence"/>
</dbReference>
<comment type="caution">
    <text evidence="2">The sequence shown here is derived from an EMBL/GenBank/DDBJ whole genome shotgun (WGS) entry which is preliminary data.</text>
</comment>